<dbReference type="InterPro" id="IPR016181">
    <property type="entry name" value="Acyl_CoA_acyltransferase"/>
</dbReference>
<reference evidence="2 3" key="1">
    <citation type="submission" date="2016-10" db="EMBL/GenBank/DDBJ databases">
        <authorList>
            <person name="Varghese N."/>
            <person name="Submissions S."/>
        </authorList>
    </citation>
    <scope>NUCLEOTIDE SEQUENCE [LARGE SCALE GENOMIC DNA]</scope>
    <source>
        <strain evidence="2 3">DSM 16392</strain>
    </source>
</reference>
<comment type="caution">
    <text evidence="2">The sequence shown here is derived from an EMBL/GenBank/DDBJ whole genome shotgun (WGS) entry which is preliminary data.</text>
</comment>
<protein>
    <submittedName>
        <fullName evidence="2">Acetyltransferase involved in cellulose biosynthesis, CelD/BcsL family</fullName>
    </submittedName>
</protein>
<dbReference type="Proteomes" id="UP000199598">
    <property type="component" value="Unassembled WGS sequence"/>
</dbReference>
<evidence type="ECO:0000259" key="1">
    <source>
        <dbReference type="Pfam" id="PF13480"/>
    </source>
</evidence>
<dbReference type="Pfam" id="PF13480">
    <property type="entry name" value="Acetyltransf_6"/>
    <property type="match status" value="1"/>
</dbReference>
<organism evidence="2 3">
    <name type="scientific">Pseudovibrio ascidiaceicola</name>
    <dbReference type="NCBI Taxonomy" id="285279"/>
    <lineage>
        <taxon>Bacteria</taxon>
        <taxon>Pseudomonadati</taxon>
        <taxon>Pseudomonadota</taxon>
        <taxon>Alphaproteobacteria</taxon>
        <taxon>Hyphomicrobiales</taxon>
        <taxon>Stappiaceae</taxon>
        <taxon>Pseudovibrio</taxon>
    </lineage>
</organism>
<dbReference type="SUPFAM" id="SSF55729">
    <property type="entry name" value="Acyl-CoA N-acyltransferases (Nat)"/>
    <property type="match status" value="1"/>
</dbReference>
<accession>A0A1I3UZ76</accession>
<evidence type="ECO:0000313" key="3">
    <source>
        <dbReference type="Proteomes" id="UP000199598"/>
    </source>
</evidence>
<dbReference type="RefSeq" id="WP_093515960.1">
    <property type="nucleotide sequence ID" value="NZ_FOSK01000001.1"/>
</dbReference>
<keyword evidence="3" id="KW-1185">Reference proteome</keyword>
<feature type="domain" description="BioF2-like acetyltransferase" evidence="1">
    <location>
        <begin position="186"/>
        <end position="300"/>
    </location>
</feature>
<gene>
    <name evidence="2" type="ORF">SAMN04488518_101107</name>
</gene>
<name>A0A1I3UZ76_9HYPH</name>
<proteinExistence type="predicted"/>
<dbReference type="EMBL" id="FOSK01000001">
    <property type="protein sequence ID" value="SFJ88255.1"/>
    <property type="molecule type" value="Genomic_DNA"/>
</dbReference>
<evidence type="ECO:0000313" key="2">
    <source>
        <dbReference type="EMBL" id="SFJ88255.1"/>
    </source>
</evidence>
<dbReference type="InterPro" id="IPR038740">
    <property type="entry name" value="BioF2-like_GNAT_dom"/>
</dbReference>
<sequence>MKQDSTTIKLLTPGKDKAAEHLWQQLSQHALEPNPFFSSSFVNAFNAHKANGSIKLLLALDPSGTKALAVMPVVMVRRGLLFKLPSTLAGDYGPLGTLLLSEEATPATLSKLLETACNLSWTKTLILPFHGTGGPVYKCLESVLSAHGWKYQVSSEEDRAFQLSGREGRADFDALKKRSSWKGAFKNQRRLEKEGSLSFTMLETSDDIQAGLEDFLKLEAAGWKGKQGTALLSRAPDAAFTRELVSKSGEADNIRIGQLRLDDKLIAANILLREQGRIFGWKTTFDESFAKFSPGQLLIYFSTQKLLRDPAFSGADSLSTPDNQMANKAWTSRFPYATLFISKGPIARFAMWEAQAGARAKLALKSKIKKLLGRK</sequence>